<dbReference type="Gene3D" id="3.40.50.11970">
    <property type="match status" value="1"/>
</dbReference>
<comment type="caution">
    <text evidence="2">The sequence shown here is derived from an EMBL/GenBank/DDBJ whole genome shotgun (WGS) entry which is preliminary data.</text>
</comment>
<dbReference type="PANTHER" id="PTHR37835">
    <property type="entry name" value="ALPHA-CLOSTRIPAIN"/>
    <property type="match status" value="1"/>
</dbReference>
<proteinExistence type="predicted"/>
<feature type="region of interest" description="Disordered" evidence="1">
    <location>
        <begin position="108"/>
        <end position="129"/>
    </location>
</feature>
<dbReference type="PANTHER" id="PTHR37835:SF1">
    <property type="entry name" value="ALPHA-CLOSTRIPAIN"/>
    <property type="match status" value="1"/>
</dbReference>
<dbReference type="AlphaFoldDB" id="A0A6L3JSZ9"/>
<accession>A0A6L3JSZ9</accession>
<dbReference type="Pfam" id="PF03415">
    <property type="entry name" value="Peptidase_C11"/>
    <property type="match status" value="1"/>
</dbReference>
<evidence type="ECO:0008006" key="4">
    <source>
        <dbReference type="Google" id="ProtNLM"/>
    </source>
</evidence>
<protein>
    <recommendedName>
        <fullName evidence="4">Clostripain family protein</fullName>
    </recommendedName>
</protein>
<dbReference type="EMBL" id="VVYX01000045">
    <property type="protein sequence ID" value="KAA5413765.1"/>
    <property type="molecule type" value="Genomic_DNA"/>
</dbReference>
<reference evidence="2 3" key="1">
    <citation type="journal article" date="2019" name="Nat. Med.">
        <title>A library of human gut bacterial isolates paired with longitudinal multiomics data enables mechanistic microbiome research.</title>
        <authorList>
            <person name="Poyet M."/>
            <person name="Groussin M."/>
            <person name="Gibbons S.M."/>
            <person name="Avila-Pacheco J."/>
            <person name="Jiang X."/>
            <person name="Kearney S.M."/>
            <person name="Perrotta A.R."/>
            <person name="Berdy B."/>
            <person name="Zhao S."/>
            <person name="Lieberman T.D."/>
            <person name="Swanson P.K."/>
            <person name="Smith M."/>
            <person name="Roesemann S."/>
            <person name="Alexander J.E."/>
            <person name="Rich S.A."/>
            <person name="Livny J."/>
            <person name="Vlamakis H."/>
            <person name="Clish C."/>
            <person name="Bullock K."/>
            <person name="Deik A."/>
            <person name="Scott J."/>
            <person name="Pierce K.A."/>
            <person name="Xavier R.J."/>
            <person name="Alm E.J."/>
        </authorList>
    </citation>
    <scope>NUCLEOTIDE SEQUENCE [LARGE SCALE GENOMIC DNA]</scope>
    <source>
        <strain evidence="2 3">BIOML-A8</strain>
    </source>
</reference>
<evidence type="ECO:0000313" key="3">
    <source>
        <dbReference type="Proteomes" id="UP000482653"/>
    </source>
</evidence>
<sequence>MFYMSGGDPEHDILLMESARQAAEATGDDVAVTILMKASGKGEGEAHNGTCRYTAQDGVLTQDTEFGTVDDFAVTDPTNLAEFIRWSAEQYPCRRYLLAFGGHGITFSPETDLPDPADDTRADRPGTRASLSDNGNLMTAAQLGNAIRQSGVDLEALIAHSCQQGSIEMLAEWEGTADYLLGSPFSIPDYAYDYTSLINDLREGCSVEETLKRTAHRAINLWQEFHNQGVSGMVMEVTRLRDLSPLWDVLRQTLDLMHESMDEVNLTTDAPAVYGETYGKGYMRALVDKYERDHSDFFQNTRAFYAVDLPGYLHAAFVHSGNMSLASYINRLDKVLADIVVTHRQTDGKYDFLYNVYTNLSNYSSSEEARERYHDCRFDQLTGWGTFYEDLMDYVNQLPDEPGRILTPIADHLTGKWKVTKLFYKEYGEWVPEKLPVGSAQTFTLRANGELFRTRTSAYDTNLHLSDWGDTDDTDFTFRMDKSLCKIHRLTKNKLELTEEGFPQYKMRLRRVSDEDEKTLAERMVGKWILSKRYQKVDGAWVEVTDDLPLECWSEYTEAGKFTTYTRWADEEHLNKDMRWRVHELTGVITYWPSEEASLAYFRIALEDDDTLVMNYAENYNPTQEEQVNTEYKDILVRN</sequence>
<evidence type="ECO:0000256" key="1">
    <source>
        <dbReference type="SAM" id="MobiDB-lite"/>
    </source>
</evidence>
<evidence type="ECO:0000313" key="2">
    <source>
        <dbReference type="EMBL" id="KAA5413765.1"/>
    </source>
</evidence>
<dbReference type="Proteomes" id="UP000482653">
    <property type="component" value="Unassembled WGS sequence"/>
</dbReference>
<name>A0A6L3JSZ9_9BACE</name>
<gene>
    <name evidence="2" type="ORF">F2Y87_25155</name>
</gene>
<organism evidence="2 3">
    <name type="scientific">Bacteroides cellulosilyticus</name>
    <dbReference type="NCBI Taxonomy" id="246787"/>
    <lineage>
        <taxon>Bacteria</taxon>
        <taxon>Pseudomonadati</taxon>
        <taxon>Bacteroidota</taxon>
        <taxon>Bacteroidia</taxon>
        <taxon>Bacteroidales</taxon>
        <taxon>Bacteroidaceae</taxon>
        <taxon>Bacteroides</taxon>
    </lineage>
</organism>
<dbReference type="InterPro" id="IPR005077">
    <property type="entry name" value="Peptidase_C11"/>
</dbReference>